<dbReference type="SUPFAM" id="SSF47413">
    <property type="entry name" value="lambda repressor-like DNA-binding domains"/>
    <property type="match status" value="1"/>
</dbReference>
<evidence type="ECO:0000259" key="1">
    <source>
        <dbReference type="PROSITE" id="PS50943"/>
    </source>
</evidence>
<proteinExistence type="predicted"/>
<name>A0A3N4M802_9BACT</name>
<dbReference type="GO" id="GO:0003677">
    <property type="term" value="F:DNA binding"/>
    <property type="evidence" value="ECO:0007669"/>
    <property type="project" value="InterPro"/>
</dbReference>
<dbReference type="CDD" id="cd00093">
    <property type="entry name" value="HTH_XRE"/>
    <property type="match status" value="1"/>
</dbReference>
<dbReference type="InterPro" id="IPR010982">
    <property type="entry name" value="Lambda_DNA-bd_dom_sf"/>
</dbReference>
<dbReference type="Gene3D" id="1.10.260.40">
    <property type="entry name" value="lambda repressor-like DNA-binding domains"/>
    <property type="match status" value="1"/>
</dbReference>
<dbReference type="InterPro" id="IPR001387">
    <property type="entry name" value="Cro/C1-type_HTH"/>
</dbReference>
<dbReference type="EMBL" id="RMBX01000011">
    <property type="protein sequence ID" value="RPD39458.1"/>
    <property type="molecule type" value="Genomic_DNA"/>
</dbReference>
<dbReference type="SMART" id="SM00530">
    <property type="entry name" value="HTH_XRE"/>
    <property type="match status" value="1"/>
</dbReference>
<dbReference type="PROSITE" id="PS50943">
    <property type="entry name" value="HTH_CROC1"/>
    <property type="match status" value="1"/>
</dbReference>
<protein>
    <submittedName>
        <fullName evidence="2">XRE family transcriptional regulator</fullName>
    </submittedName>
</protein>
<dbReference type="AlphaFoldDB" id="A0A3N4M802"/>
<evidence type="ECO:0000313" key="3">
    <source>
        <dbReference type="Proteomes" id="UP000279089"/>
    </source>
</evidence>
<dbReference type="Pfam" id="PF01381">
    <property type="entry name" value="HTH_3"/>
    <property type="match status" value="1"/>
</dbReference>
<evidence type="ECO:0000313" key="2">
    <source>
        <dbReference type="EMBL" id="RPD39458.1"/>
    </source>
</evidence>
<organism evidence="2 3">
    <name type="scientific">Chitinophaga barathri</name>
    <dbReference type="NCBI Taxonomy" id="1647451"/>
    <lineage>
        <taxon>Bacteria</taxon>
        <taxon>Pseudomonadati</taxon>
        <taxon>Bacteroidota</taxon>
        <taxon>Chitinophagia</taxon>
        <taxon>Chitinophagales</taxon>
        <taxon>Chitinophagaceae</taxon>
        <taxon>Chitinophaga</taxon>
    </lineage>
</organism>
<dbReference type="RefSeq" id="WP_120518102.1">
    <property type="nucleotide sequence ID" value="NZ_QXZY01000011.1"/>
</dbReference>
<reference evidence="3" key="1">
    <citation type="submission" date="2018-11" db="EMBL/GenBank/DDBJ databases">
        <title>Chitinophaga lutea sp.nov., isolate from arsenic contaminated soil.</title>
        <authorList>
            <person name="Zong Y."/>
        </authorList>
    </citation>
    <scope>NUCLEOTIDE SEQUENCE [LARGE SCALE GENOMIC DNA]</scope>
    <source>
        <strain evidence="3">YLT18</strain>
    </source>
</reference>
<feature type="domain" description="HTH cro/C1-type" evidence="1">
    <location>
        <begin position="17"/>
        <end position="71"/>
    </location>
</feature>
<dbReference type="Proteomes" id="UP000279089">
    <property type="component" value="Unassembled WGS sequence"/>
</dbReference>
<gene>
    <name evidence="2" type="ORF">EG028_20270</name>
</gene>
<dbReference type="OrthoDB" id="678653at2"/>
<comment type="caution">
    <text evidence="2">The sequence shown here is derived from an EMBL/GenBank/DDBJ whole genome shotgun (WGS) entry which is preliminary data.</text>
</comment>
<keyword evidence="3" id="KW-1185">Reference proteome</keyword>
<accession>A0A3N4M802</accession>
<sequence length="76" mass="8502">MEKFNDKEALKKFGANLRQIRNSKGMKLEDVSAHSGIDTSDIGKIERGEINIAFSTLCKLAIGLDIRLSKLVDFDF</sequence>